<evidence type="ECO:0000313" key="2">
    <source>
        <dbReference type="Proteomes" id="UP000077266"/>
    </source>
</evidence>
<gene>
    <name evidence="1" type="ORF">EXIGLDRAFT_766731</name>
</gene>
<dbReference type="InParanoid" id="A0A165JHL2"/>
<dbReference type="Pfam" id="PF02458">
    <property type="entry name" value="Transferase"/>
    <property type="match status" value="1"/>
</dbReference>
<name>A0A165JHL2_EXIGL</name>
<dbReference type="Proteomes" id="UP000077266">
    <property type="component" value="Unassembled WGS sequence"/>
</dbReference>
<evidence type="ECO:0000313" key="1">
    <source>
        <dbReference type="EMBL" id="KZV94856.1"/>
    </source>
</evidence>
<accession>A0A165JHL2</accession>
<dbReference type="AlphaFoldDB" id="A0A165JHL2"/>
<proteinExistence type="predicted"/>
<organism evidence="1 2">
    <name type="scientific">Exidia glandulosa HHB12029</name>
    <dbReference type="NCBI Taxonomy" id="1314781"/>
    <lineage>
        <taxon>Eukaryota</taxon>
        <taxon>Fungi</taxon>
        <taxon>Dikarya</taxon>
        <taxon>Basidiomycota</taxon>
        <taxon>Agaricomycotina</taxon>
        <taxon>Agaricomycetes</taxon>
        <taxon>Auriculariales</taxon>
        <taxon>Exidiaceae</taxon>
        <taxon>Exidia</taxon>
    </lineage>
</organism>
<dbReference type="Gene3D" id="3.30.559.10">
    <property type="entry name" value="Chloramphenicol acetyltransferase-like domain"/>
    <property type="match status" value="2"/>
</dbReference>
<reference evidence="1 2" key="1">
    <citation type="journal article" date="2016" name="Mol. Biol. Evol.">
        <title>Comparative Genomics of Early-Diverging Mushroom-Forming Fungi Provides Insights into the Origins of Lignocellulose Decay Capabilities.</title>
        <authorList>
            <person name="Nagy L.G."/>
            <person name="Riley R."/>
            <person name="Tritt A."/>
            <person name="Adam C."/>
            <person name="Daum C."/>
            <person name="Floudas D."/>
            <person name="Sun H."/>
            <person name="Yadav J.S."/>
            <person name="Pangilinan J."/>
            <person name="Larsson K.H."/>
            <person name="Matsuura K."/>
            <person name="Barry K."/>
            <person name="Labutti K."/>
            <person name="Kuo R."/>
            <person name="Ohm R.A."/>
            <person name="Bhattacharya S.S."/>
            <person name="Shirouzu T."/>
            <person name="Yoshinaga Y."/>
            <person name="Martin F.M."/>
            <person name="Grigoriev I.V."/>
            <person name="Hibbett D.S."/>
        </authorList>
    </citation>
    <scope>NUCLEOTIDE SEQUENCE [LARGE SCALE GENOMIC DNA]</scope>
    <source>
        <strain evidence="1 2">HHB12029</strain>
    </source>
</reference>
<dbReference type="STRING" id="1314781.A0A165JHL2"/>
<dbReference type="EMBL" id="KV425966">
    <property type="protein sequence ID" value="KZV94856.1"/>
    <property type="molecule type" value="Genomic_DNA"/>
</dbReference>
<sequence>MGDLVVPVPFFSQITTALDIMYFMDVVVSGQLQPDVLKGALEELTELGGWRKLGARLKRSKQHGFEFHIPKRFSAERPAFLWDERREDKSASDAGILPSRTASVSLHPALADGIGRYRPPRFARRVVKELLTDPKRLDDPILQASVVVFRDVTLISLSVPHILTDAMGFKNIFSAWCTVLAGRKETVPPLLDFDVDPLRDVQGEYGSDIARGTRVRVASKLALVRFYAKYAIEVVKLPDEETRIIFIPLAKLEAVKAAAKSELASRGVDGWVSTADAVSAVMMKLGTLFYKPTDTRPFALAFSANARGRVPALQSAVEKDGFIGCAVLSHNTAPTPVSDIRGASLASLAIMHRTAVQQLDSPSEVAANISTSRRAYEKQRWVLNFKIRGTGYYVTNWMAADYTSLDFTAALAPNIERTDAAGRVLFAAGDAAEVGMMRRNWSIVFAKDGPAIPEQERGVWLETGFARQHWPAVEEFLASV</sequence>
<dbReference type="OrthoDB" id="21502at2759"/>
<protein>
    <submittedName>
        <fullName evidence="1">Uncharacterized protein</fullName>
    </submittedName>
</protein>
<keyword evidence="2" id="KW-1185">Reference proteome</keyword>
<dbReference type="InterPro" id="IPR023213">
    <property type="entry name" value="CAT-like_dom_sf"/>
</dbReference>